<protein>
    <submittedName>
        <fullName evidence="1">Uncharacterized protein</fullName>
    </submittedName>
</protein>
<dbReference type="EMBL" id="JACGDG010000003">
    <property type="protein sequence ID" value="MBA6114887.1"/>
    <property type="molecule type" value="Genomic_DNA"/>
</dbReference>
<sequence>MSEYIFNPRETFLARCWWQGSRISVGPQTWADAQDRLAALWVESGSQGARGHWDRYLQSEKDGVLEKHLAPLDYPSSTQQYYELFWFGAYTKGSVSDEKTRYYDIRPADRVWTLSNWVLDGNASFLSGYVGIWAADAPAAALRKPQGSRLWTIDGLGRELKRGERQFNLQWVTPDGGELKRFSYYGDHFFNTRKGEAGLIAMEILSIPHHFEEI</sequence>
<proteinExistence type="predicted"/>
<evidence type="ECO:0000313" key="1">
    <source>
        <dbReference type="EMBL" id="MBA6114887.1"/>
    </source>
</evidence>
<organism evidence="1 2">
    <name type="scientific">Pseudomonas putida</name>
    <name type="common">Arthrobacter siderocapsulatus</name>
    <dbReference type="NCBI Taxonomy" id="303"/>
    <lineage>
        <taxon>Bacteria</taxon>
        <taxon>Pseudomonadati</taxon>
        <taxon>Pseudomonadota</taxon>
        <taxon>Gammaproteobacteria</taxon>
        <taxon>Pseudomonadales</taxon>
        <taxon>Pseudomonadaceae</taxon>
        <taxon>Pseudomonas</taxon>
    </lineage>
</organism>
<evidence type="ECO:0000313" key="2">
    <source>
        <dbReference type="Proteomes" id="UP000553948"/>
    </source>
</evidence>
<accession>A0A7W2KXX9</accession>
<reference evidence="1 2" key="1">
    <citation type="submission" date="2020-07" db="EMBL/GenBank/DDBJ databases">
        <title>Diversity of carbapenemase encoding genes among Pseudomonas putida group clinical isolates in a tertiary Brazilian hospital.</title>
        <authorList>
            <person name="Alberto-Lei F."/>
            <person name="Nodari C.S."/>
            <person name="Streling A.P."/>
            <person name="Paulino J.T."/>
            <person name="Bessa-Neto F.O."/>
            <person name="Cayo R."/>
            <person name="Gales A.C."/>
        </authorList>
    </citation>
    <scope>NUCLEOTIDE SEQUENCE [LARGE SCALE GENOMIC DNA]</scope>
    <source>
        <strain evidence="1 2">12464</strain>
    </source>
</reference>
<dbReference type="RefSeq" id="WP_054901709.1">
    <property type="nucleotide sequence ID" value="NZ_CP060529.1"/>
</dbReference>
<dbReference type="Proteomes" id="UP000553948">
    <property type="component" value="Unassembled WGS sequence"/>
</dbReference>
<comment type="caution">
    <text evidence="1">The sequence shown here is derived from an EMBL/GenBank/DDBJ whole genome shotgun (WGS) entry which is preliminary data.</text>
</comment>
<name>A0A7W2KXX9_PSEPU</name>
<dbReference type="AlphaFoldDB" id="A0A7W2KXX9"/>
<gene>
    <name evidence="1" type="ORF">H4C47_03970</name>
</gene>